<evidence type="ECO:0000313" key="10">
    <source>
        <dbReference type="EMBL" id="VDD80396.1"/>
    </source>
</evidence>
<sequence length="951" mass="106249">MSTPERRSAARGGRTVGSECAHTAIREFCAGITSRPDSGFSDQNTPLSDTMAFSNVVRDPADTSLVDSMFQSSPAGFRPPIARSSNQESPKPWCPLFRLIEPQPMALRGATPIRTFRPRSAPLAVEGFSLPEEDEEEEEEEESRSGSDERPPEVAGAELPQTSTGHRDASPPPPAVFIPRDQRQARGMFAFVCQASLFDLRRRLRRSSVRHQAIDLRSVATQTPPRWTPPGPPAANSVTIAYPLPTAHPRRRLLVVRPQSAPLYEEGEAEWRHQLLRSSVCCCCRCCSRCHHNRAQHRPLPLANSSSIFGEEFFGESSLLRGCLTLRSEAHLPEDVAGSSCMPDVVPMQGAAGSSDDISSSEQPDDVFVFPESSQIQRPAFVRLRSASAPIDDNGDLVTNDPSGEDYAPRLRRHMRRRLRRHSYHYENLASIAQRMADAGDAFDLEHRLSISSATSRFFVRDPKLGFREESVDRSSQVVLNSQNQDGFGRPLQNRNGQSLIPTHYSASLRGLWGQSIPQKFFVTTNYIGTQRRNFEHIRNYNKKDLKKVLRAPAAKRILKNYKHFKDNPQEPKPSQMTPLCEVLRAVQLQDMEDDLRNKLYITRLEHFRYASVKNLTVIMPEGAAKRLYKAYKAEEQALSTSSAKVLAGIFRFPRQPNQPATPRVSISKPYDPQHLAHMDIPDSASSIMFKSNPLETPDAPTIDPPQVPSNSPVNFQGLHQEKVMVREAIPPNHPLIADLSIQPTAPPLVYISEPPSPSGDWVFLGGPESWFDEMDDDNCPEKSSPNKSVQVSLGEECRENESERPSSGPEETPAMDEDCPAPIPAYFECVRGGQAWVFDGETPEITKDHIEGVRSLHNKDTPDDDIIEAIKFVVAVQSYCPTYFERPPPECKSTTISNWHINAASQALLLKRLYALAADSDFETCLNALRQADWDIFIATFQVLPQAFQS</sequence>
<proteinExistence type="predicted"/>
<evidence type="ECO:0000256" key="5">
    <source>
        <dbReference type="ARBA" id="ARBA00022777"/>
    </source>
</evidence>
<dbReference type="GO" id="GO:0005524">
    <property type="term" value="F:ATP binding"/>
    <property type="evidence" value="ECO:0007669"/>
    <property type="project" value="UniProtKB-KW"/>
</dbReference>
<evidence type="ECO:0000259" key="9">
    <source>
        <dbReference type="Pfam" id="PF22931"/>
    </source>
</evidence>
<dbReference type="Proteomes" id="UP000267029">
    <property type="component" value="Unassembled WGS sequence"/>
</dbReference>
<keyword evidence="6" id="KW-0067">ATP-binding</keyword>
<keyword evidence="11" id="KW-1185">Reference proteome</keyword>
<dbReference type="Pfam" id="PF22931">
    <property type="entry name" value="SAM_TNK"/>
    <property type="match status" value="1"/>
</dbReference>
<accession>A0A158QUL0</accession>
<evidence type="ECO:0000256" key="2">
    <source>
        <dbReference type="ARBA" id="ARBA00022443"/>
    </source>
</evidence>
<evidence type="ECO:0000313" key="11">
    <source>
        <dbReference type="Proteomes" id="UP000267029"/>
    </source>
</evidence>
<feature type="region of interest" description="Disordered" evidence="8">
    <location>
        <begin position="127"/>
        <end position="178"/>
    </location>
</feature>
<dbReference type="EMBL" id="UXSR01005258">
    <property type="protein sequence ID" value="VDD80396.1"/>
    <property type="molecule type" value="Genomic_DNA"/>
</dbReference>
<gene>
    <name evidence="10" type="ORF">MCOS_LOCUS6399</name>
</gene>
<evidence type="ECO:0000256" key="6">
    <source>
        <dbReference type="ARBA" id="ARBA00022840"/>
    </source>
</evidence>
<feature type="region of interest" description="Disordered" evidence="8">
    <location>
        <begin position="773"/>
        <end position="819"/>
    </location>
</feature>
<reference evidence="10 11" key="1">
    <citation type="submission" date="2018-10" db="EMBL/GenBank/DDBJ databases">
        <authorList>
            <consortium name="Pathogen Informatics"/>
        </authorList>
    </citation>
    <scope>NUCLEOTIDE SEQUENCE [LARGE SCALE GENOMIC DNA]</scope>
</reference>
<evidence type="ECO:0000256" key="7">
    <source>
        <dbReference type="ARBA" id="ARBA00023137"/>
    </source>
</evidence>
<protein>
    <recommendedName>
        <fullName evidence="1">non-specific protein-tyrosine kinase</fullName>
        <ecNumber evidence="1">2.7.10.2</ecNumber>
    </recommendedName>
</protein>
<feature type="compositionally biased region" description="Polar residues" evidence="8">
    <location>
        <begin position="782"/>
        <end position="792"/>
    </location>
</feature>
<evidence type="ECO:0000256" key="1">
    <source>
        <dbReference type="ARBA" id="ARBA00011903"/>
    </source>
</evidence>
<keyword evidence="2" id="KW-0728">SH3 domain</keyword>
<keyword evidence="7" id="KW-0829">Tyrosine-protein kinase</keyword>
<keyword evidence="3" id="KW-0808">Transferase</keyword>
<dbReference type="OrthoDB" id="6275873at2759"/>
<evidence type="ECO:0000256" key="3">
    <source>
        <dbReference type="ARBA" id="ARBA00022679"/>
    </source>
</evidence>
<feature type="domain" description="ACK/TNK-like SAM" evidence="9">
    <location>
        <begin position="580"/>
        <end position="633"/>
    </location>
</feature>
<name>A0A158QUL0_MESCO</name>
<dbReference type="EC" id="2.7.10.2" evidence="1"/>
<dbReference type="GO" id="GO:0004715">
    <property type="term" value="F:non-membrane spanning protein tyrosine kinase activity"/>
    <property type="evidence" value="ECO:0007669"/>
    <property type="project" value="UniProtKB-EC"/>
</dbReference>
<feature type="region of interest" description="Disordered" evidence="8">
    <location>
        <begin position="655"/>
        <end position="678"/>
    </location>
</feature>
<keyword evidence="4" id="KW-0547">Nucleotide-binding</keyword>
<evidence type="ECO:0000256" key="4">
    <source>
        <dbReference type="ARBA" id="ARBA00022741"/>
    </source>
</evidence>
<keyword evidence="5" id="KW-0418">Kinase</keyword>
<feature type="compositionally biased region" description="Basic and acidic residues" evidence="8">
    <location>
        <begin position="143"/>
        <end position="152"/>
    </location>
</feature>
<organism evidence="10 11">
    <name type="scientific">Mesocestoides corti</name>
    <name type="common">Flatworm</name>
    <dbReference type="NCBI Taxonomy" id="53468"/>
    <lineage>
        <taxon>Eukaryota</taxon>
        <taxon>Metazoa</taxon>
        <taxon>Spiralia</taxon>
        <taxon>Lophotrochozoa</taxon>
        <taxon>Platyhelminthes</taxon>
        <taxon>Cestoda</taxon>
        <taxon>Eucestoda</taxon>
        <taxon>Cyclophyllidea</taxon>
        <taxon>Mesocestoididae</taxon>
        <taxon>Mesocestoides</taxon>
    </lineage>
</organism>
<dbReference type="InterPro" id="IPR055175">
    <property type="entry name" value="ACK/TNK-like_SAM"/>
</dbReference>
<dbReference type="AlphaFoldDB" id="A0A158QUL0"/>
<evidence type="ECO:0000256" key="8">
    <source>
        <dbReference type="SAM" id="MobiDB-lite"/>
    </source>
</evidence>
<feature type="compositionally biased region" description="Basic and acidic residues" evidence="8">
    <location>
        <begin position="796"/>
        <end position="805"/>
    </location>
</feature>
<feature type="compositionally biased region" description="Acidic residues" evidence="8">
    <location>
        <begin position="131"/>
        <end position="142"/>
    </location>
</feature>